<dbReference type="Gene3D" id="1.50.10.10">
    <property type="match status" value="1"/>
</dbReference>
<dbReference type="InterPro" id="IPR012341">
    <property type="entry name" value="6hp_glycosidase-like_sf"/>
</dbReference>
<name>A0A1F7J5F3_9BACT</name>
<evidence type="ECO:0008006" key="3">
    <source>
        <dbReference type="Google" id="ProtNLM"/>
    </source>
</evidence>
<proteinExistence type="predicted"/>
<dbReference type="GO" id="GO:0005975">
    <property type="term" value="P:carbohydrate metabolic process"/>
    <property type="evidence" value="ECO:0007669"/>
    <property type="project" value="InterPro"/>
</dbReference>
<dbReference type="AlphaFoldDB" id="A0A1F7J5F3"/>
<reference evidence="1 2" key="1">
    <citation type="journal article" date="2016" name="Nat. Commun.">
        <title>Thousands of microbial genomes shed light on interconnected biogeochemical processes in an aquifer system.</title>
        <authorList>
            <person name="Anantharaman K."/>
            <person name="Brown C.T."/>
            <person name="Hug L.A."/>
            <person name="Sharon I."/>
            <person name="Castelle C.J."/>
            <person name="Probst A.J."/>
            <person name="Thomas B.C."/>
            <person name="Singh A."/>
            <person name="Wilkins M.J."/>
            <person name="Karaoz U."/>
            <person name="Brodie E.L."/>
            <person name="Williams K.H."/>
            <person name="Hubbard S.S."/>
            <person name="Banfield J.F."/>
        </authorList>
    </citation>
    <scope>NUCLEOTIDE SEQUENCE [LARGE SCALE GENOMIC DNA]</scope>
</reference>
<dbReference type="InterPro" id="IPR008928">
    <property type="entry name" value="6-hairpin_glycosidase_sf"/>
</dbReference>
<evidence type="ECO:0000313" key="1">
    <source>
        <dbReference type="EMBL" id="OGK50841.1"/>
    </source>
</evidence>
<dbReference type="SUPFAM" id="SSF48208">
    <property type="entry name" value="Six-hairpin glycosidases"/>
    <property type="match status" value="1"/>
</dbReference>
<accession>A0A1F7J5F3</accession>
<organism evidence="1 2">
    <name type="scientific">Candidatus Roizmanbacteria bacterium RIFCSPLOWO2_01_FULL_40_42</name>
    <dbReference type="NCBI Taxonomy" id="1802066"/>
    <lineage>
        <taxon>Bacteria</taxon>
        <taxon>Candidatus Roizmaniibacteriota</taxon>
    </lineage>
</organism>
<protein>
    <recommendedName>
        <fullName evidence="3">Glycogen debranching enzyme C-terminal domain-containing protein</fullName>
    </recommendedName>
</protein>
<comment type="caution">
    <text evidence="1">The sequence shown here is derived from an EMBL/GenBank/DDBJ whole genome shotgun (WGS) entry which is preliminary data.</text>
</comment>
<gene>
    <name evidence="1" type="ORF">A3B50_01010</name>
</gene>
<sequence length="496" mass="56651">MTKIEHRPGVGFREPLDMNSLQPVPNTFVGRTESTLLLPQSPEVERYASVIERGIPLMDRLIVKEGIFASLDPLFKHFFSRDQVFEIDAIRRTNELLNLTKSLPGLRNVFEPLYEKSKASFFSFVMRTVIDYGDFVHEEDPFTDSPNIDKTSDFFARVNGRYINRDSVDAAPLILGQVPRLFHRDSPEFQEFLPHADKALKRMIAKMDSNNGWLSFNYGKLTIQGWMDSWDSTLHGDRNLDTHPVYDKNNNLIGHVPPDPIALVEVQAEAWQTLREWAEIHPDSQFRRELRMHADRLKRAFNSAFLTRDEKGFFFAQGIDGKGRQIKNQTINVGLCLWADFNEESIIDDKFIPDVISRLLDPAFFDEHAGIRTFERGQFEGYTGAYHRENDDQWPYATSATGVGIATFGQVEGANNVRKGNVLLLEYLKNFSETGVHDTEEHKRYNGGNGGAKHNGCYRPYSEDGKVRACQWQGWNIAWGVHDAVVLADESLKQAA</sequence>
<evidence type="ECO:0000313" key="2">
    <source>
        <dbReference type="Proteomes" id="UP000178558"/>
    </source>
</evidence>
<dbReference type="EMBL" id="MGAQ01000010">
    <property type="protein sequence ID" value="OGK50841.1"/>
    <property type="molecule type" value="Genomic_DNA"/>
</dbReference>
<dbReference type="Proteomes" id="UP000178558">
    <property type="component" value="Unassembled WGS sequence"/>
</dbReference>